<gene>
    <name evidence="3" type="ORF">ACFQDI_06190</name>
</gene>
<reference evidence="4" key="1">
    <citation type="journal article" date="2019" name="Int. J. Syst. Evol. Microbiol.">
        <title>The Global Catalogue of Microorganisms (GCM) 10K type strain sequencing project: providing services to taxonomists for standard genome sequencing and annotation.</title>
        <authorList>
            <consortium name="The Broad Institute Genomics Platform"/>
            <consortium name="The Broad Institute Genome Sequencing Center for Infectious Disease"/>
            <person name="Wu L."/>
            <person name="Ma J."/>
        </authorList>
    </citation>
    <scope>NUCLEOTIDE SEQUENCE [LARGE SCALE GENOMIC DNA]</scope>
    <source>
        <strain evidence="4">CGMCC 4.1469</strain>
    </source>
</reference>
<evidence type="ECO:0000313" key="3">
    <source>
        <dbReference type="EMBL" id="MFC5454441.1"/>
    </source>
</evidence>
<dbReference type="Gene3D" id="3.40.50.720">
    <property type="entry name" value="NAD(P)-binding Rossmann-like Domain"/>
    <property type="match status" value="1"/>
</dbReference>
<dbReference type="InterPro" id="IPR036291">
    <property type="entry name" value="NAD(P)-bd_dom_sf"/>
</dbReference>
<name>A0ABW0KPG5_9BACT</name>
<organism evidence="3 4">
    <name type="scientific">Prosthecobacter fluviatilis</name>
    <dbReference type="NCBI Taxonomy" id="445931"/>
    <lineage>
        <taxon>Bacteria</taxon>
        <taxon>Pseudomonadati</taxon>
        <taxon>Verrucomicrobiota</taxon>
        <taxon>Verrucomicrobiia</taxon>
        <taxon>Verrucomicrobiales</taxon>
        <taxon>Verrucomicrobiaceae</taxon>
        <taxon>Prosthecobacter</taxon>
    </lineage>
</organism>
<sequence>MRPTRRLRELLILVMGCVVAALLSPHLMADDLRIGIIGLDTSHSEQFTLRLNDPANPNHIPGARVVAAYPGGSPDIEESKTRIDGFTATVRDKFGVRIVGSVAEACKDVDAVLLLSLEGRPRLEQMKQIIAAGKPVFMDKPVAASLKDVVEIYKLAAAAQVPVFSASAVRWYPGVLEVANAEPTPARGVISYGPAHVLPFHPDLFFYGIHPTEALFTVMGPGCLSVVRTTTPSESVVTGVWAGGRTGTLQAIHEGAMSYKLIRFGDKQITEQKSEGDYTPMLREIVKFFQSKQPPVSPKQTLEIYAFMAAAEESKNRDGGRVTLREVMVKAGAPEAWLPEDGKVKHEAPKSVPKGLPKPGGS</sequence>
<accession>A0ABW0KPG5</accession>
<dbReference type="InterPro" id="IPR000683">
    <property type="entry name" value="Gfo/Idh/MocA-like_OxRdtase_N"/>
</dbReference>
<dbReference type="Proteomes" id="UP001596052">
    <property type="component" value="Unassembled WGS sequence"/>
</dbReference>
<feature type="region of interest" description="Disordered" evidence="1">
    <location>
        <begin position="335"/>
        <end position="362"/>
    </location>
</feature>
<protein>
    <submittedName>
        <fullName evidence="3">Gfo/Idh/MocA family protein</fullName>
    </submittedName>
</protein>
<feature type="domain" description="Gfo/Idh/MocA-like oxidoreductase N-terminal" evidence="2">
    <location>
        <begin position="33"/>
        <end position="164"/>
    </location>
</feature>
<evidence type="ECO:0000256" key="1">
    <source>
        <dbReference type="SAM" id="MobiDB-lite"/>
    </source>
</evidence>
<dbReference type="SUPFAM" id="SSF51735">
    <property type="entry name" value="NAD(P)-binding Rossmann-fold domains"/>
    <property type="match status" value="1"/>
</dbReference>
<dbReference type="EMBL" id="JBHSMQ010000002">
    <property type="protein sequence ID" value="MFC5454441.1"/>
    <property type="molecule type" value="Genomic_DNA"/>
</dbReference>
<feature type="compositionally biased region" description="Basic and acidic residues" evidence="1">
    <location>
        <begin position="340"/>
        <end position="349"/>
    </location>
</feature>
<comment type="caution">
    <text evidence="3">The sequence shown here is derived from an EMBL/GenBank/DDBJ whole genome shotgun (WGS) entry which is preliminary data.</text>
</comment>
<proteinExistence type="predicted"/>
<keyword evidence="4" id="KW-1185">Reference proteome</keyword>
<dbReference type="Pfam" id="PF01408">
    <property type="entry name" value="GFO_IDH_MocA"/>
    <property type="match status" value="1"/>
</dbReference>
<evidence type="ECO:0000313" key="4">
    <source>
        <dbReference type="Proteomes" id="UP001596052"/>
    </source>
</evidence>
<dbReference type="RefSeq" id="WP_377164526.1">
    <property type="nucleotide sequence ID" value="NZ_JBHSMQ010000002.1"/>
</dbReference>
<evidence type="ECO:0000259" key="2">
    <source>
        <dbReference type="Pfam" id="PF01408"/>
    </source>
</evidence>